<dbReference type="InterPro" id="IPR007109">
    <property type="entry name" value="Brix"/>
</dbReference>
<feature type="coiled-coil region" evidence="2">
    <location>
        <begin position="1"/>
        <end position="37"/>
    </location>
</feature>
<dbReference type="EMBL" id="KK365130">
    <property type="protein sequence ID" value="KCZ82405.1"/>
    <property type="molecule type" value="Genomic_DNA"/>
</dbReference>
<name>A0A059F5C8_9MICR</name>
<protein>
    <recommendedName>
        <fullName evidence="1">U3 small nucleolar ribonucleoprotein protein IMP4</fullName>
    </recommendedName>
</protein>
<evidence type="ECO:0000313" key="5">
    <source>
        <dbReference type="Proteomes" id="UP000030655"/>
    </source>
</evidence>
<dbReference type="SMART" id="SM00879">
    <property type="entry name" value="Brix"/>
    <property type="match status" value="1"/>
</dbReference>
<dbReference type="GO" id="GO:0030515">
    <property type="term" value="F:snoRNA binding"/>
    <property type="evidence" value="ECO:0007669"/>
    <property type="project" value="TreeGrafter"/>
</dbReference>
<reference evidence="4 5" key="2">
    <citation type="submission" date="2014-03" db="EMBL/GenBank/DDBJ databases">
        <title>The Genome Sequence of Anncaliia algerae insect isolate PRA339.</title>
        <authorList>
            <consortium name="The Broad Institute Genome Sequencing Platform"/>
            <consortium name="The Broad Institute Genome Sequencing Center for Infectious Disease"/>
            <person name="Cuomo C."/>
            <person name="Becnel J."/>
            <person name="Sanscrainte N."/>
            <person name="Walker B."/>
            <person name="Young S.K."/>
            <person name="Zeng Q."/>
            <person name="Gargeya S."/>
            <person name="Fitzgerald M."/>
            <person name="Haas B."/>
            <person name="Abouelleil A."/>
            <person name="Alvarado L."/>
            <person name="Arachchi H.M."/>
            <person name="Berlin A.M."/>
            <person name="Chapman S.B."/>
            <person name="Dewar J."/>
            <person name="Goldberg J."/>
            <person name="Griggs A."/>
            <person name="Gujja S."/>
            <person name="Hansen M."/>
            <person name="Howarth C."/>
            <person name="Imamovic A."/>
            <person name="Larimer J."/>
            <person name="McCowan C."/>
            <person name="Murphy C."/>
            <person name="Neiman D."/>
            <person name="Pearson M."/>
            <person name="Priest M."/>
            <person name="Roberts A."/>
            <person name="Saif S."/>
            <person name="Shea T."/>
            <person name="Sisk P."/>
            <person name="Sykes S."/>
            <person name="Wortman J."/>
            <person name="Nusbaum C."/>
            <person name="Birren B."/>
        </authorList>
    </citation>
    <scope>NUCLEOTIDE SEQUENCE [LARGE SCALE GENOMIC DNA]</scope>
    <source>
        <strain evidence="4 5">PRA339</strain>
    </source>
</reference>
<dbReference type="GO" id="GO:0042134">
    <property type="term" value="F:rRNA primary transcript binding"/>
    <property type="evidence" value="ECO:0007669"/>
    <property type="project" value="InterPro"/>
</dbReference>
<evidence type="ECO:0000256" key="1">
    <source>
        <dbReference type="ARBA" id="ARBA00040513"/>
    </source>
</evidence>
<sequence length="254" mass="30236">MQRRKRQIQEYLNRKEKEQIEESIRKSKEKLKECYDNDIVIPHELKEKTELISEVLYNLHYDENQEDIKVFITTSREPSSMLREFAKRISLIFNGKLISRGQMNQSDFMNMIISDNVGLLITVNESKGSPSNISFNFIKVAKNFHFTILNYKVNKSMEKRTVKENCALMVEGIENKIGLEFKNLISLIFKMHDEFSRVLVLKNDDDLISFRHFFLEKQIVEDFFNFDIKLYKVDNEVEEEFVSRNFINSTKKVF</sequence>
<dbReference type="SUPFAM" id="SSF52954">
    <property type="entry name" value="Class II aaRS ABD-related"/>
    <property type="match status" value="1"/>
</dbReference>
<organism evidence="4 5">
    <name type="scientific">Anncaliia algerae PRA339</name>
    <dbReference type="NCBI Taxonomy" id="1288291"/>
    <lineage>
        <taxon>Eukaryota</taxon>
        <taxon>Fungi</taxon>
        <taxon>Fungi incertae sedis</taxon>
        <taxon>Microsporidia</taxon>
        <taxon>Tubulinosematoidea</taxon>
        <taxon>Tubulinosematidae</taxon>
        <taxon>Anncaliia</taxon>
    </lineage>
</organism>
<dbReference type="PANTHER" id="PTHR22734">
    <property type="entry name" value="U3 SMALL NUCLEOLAR RIBONUCLEOPROTEIN PROTEIN IMP4"/>
    <property type="match status" value="1"/>
</dbReference>
<evidence type="ECO:0000256" key="2">
    <source>
        <dbReference type="SAM" id="Coils"/>
    </source>
</evidence>
<dbReference type="HOGENOM" id="CLU_040063_2_1_1"/>
<feature type="domain" description="Brix" evidence="3">
    <location>
        <begin position="68"/>
        <end position="239"/>
    </location>
</feature>
<accession>A0A059F5C8</accession>
<dbReference type="AlphaFoldDB" id="A0A059F5C8"/>
<gene>
    <name evidence="4" type="ORF">H312_00063</name>
</gene>
<dbReference type="Proteomes" id="UP000030655">
    <property type="component" value="Unassembled WGS sequence"/>
</dbReference>
<proteinExistence type="predicted"/>
<dbReference type="OrthoDB" id="10253204at2759"/>
<dbReference type="Gene3D" id="3.40.50.10480">
    <property type="entry name" value="Probable brix-domain ribosomal biogenesis protein"/>
    <property type="match status" value="1"/>
</dbReference>
<dbReference type="InterPro" id="IPR044281">
    <property type="entry name" value="IMP4/RPF1"/>
</dbReference>
<dbReference type="GO" id="GO:0006364">
    <property type="term" value="P:rRNA processing"/>
    <property type="evidence" value="ECO:0007669"/>
    <property type="project" value="InterPro"/>
</dbReference>
<dbReference type="STRING" id="1288291.A0A059F5C8"/>
<reference evidence="5" key="1">
    <citation type="submission" date="2013-02" db="EMBL/GenBank/DDBJ databases">
        <authorList>
            <consortium name="The Broad Institute Genome Sequencing Platform"/>
            <person name="Cuomo C."/>
            <person name="Becnel J."/>
            <person name="Sanscrainte N."/>
            <person name="Walker B."/>
            <person name="Young S.K."/>
            <person name="Zeng Q."/>
            <person name="Gargeya S."/>
            <person name="Fitzgerald M."/>
            <person name="Haas B."/>
            <person name="Abouelleil A."/>
            <person name="Alvarado L."/>
            <person name="Arachchi H.M."/>
            <person name="Berlin A.M."/>
            <person name="Chapman S.B."/>
            <person name="Dewar J."/>
            <person name="Goldberg J."/>
            <person name="Griggs A."/>
            <person name="Gujja S."/>
            <person name="Hansen M."/>
            <person name="Howarth C."/>
            <person name="Imamovic A."/>
            <person name="Larimer J."/>
            <person name="McCowan C."/>
            <person name="Murphy C."/>
            <person name="Neiman D."/>
            <person name="Pearson M."/>
            <person name="Priest M."/>
            <person name="Roberts A."/>
            <person name="Saif S."/>
            <person name="Shea T."/>
            <person name="Sisk P."/>
            <person name="Sykes S."/>
            <person name="Wortman J."/>
            <person name="Nusbaum C."/>
            <person name="Birren B."/>
        </authorList>
    </citation>
    <scope>NUCLEOTIDE SEQUENCE [LARGE SCALE GENOMIC DNA]</scope>
    <source>
        <strain evidence="5">PRA339</strain>
    </source>
</reference>
<keyword evidence="5" id="KW-1185">Reference proteome</keyword>
<evidence type="ECO:0000313" key="4">
    <source>
        <dbReference type="EMBL" id="KCZ82405.1"/>
    </source>
</evidence>
<evidence type="ECO:0000259" key="3">
    <source>
        <dbReference type="PROSITE" id="PS50833"/>
    </source>
</evidence>
<dbReference type="PROSITE" id="PS50833">
    <property type="entry name" value="BRIX"/>
    <property type="match status" value="1"/>
</dbReference>
<dbReference type="GO" id="GO:0032040">
    <property type="term" value="C:small-subunit processome"/>
    <property type="evidence" value="ECO:0007669"/>
    <property type="project" value="TreeGrafter"/>
</dbReference>
<dbReference type="GO" id="GO:0034457">
    <property type="term" value="C:Mpp10 complex"/>
    <property type="evidence" value="ECO:0007669"/>
    <property type="project" value="TreeGrafter"/>
</dbReference>
<keyword evidence="2" id="KW-0175">Coiled coil</keyword>
<dbReference type="VEuPathDB" id="MicrosporidiaDB:H312_00063"/>
<dbReference type="PANTHER" id="PTHR22734:SF2">
    <property type="entry name" value="U3 SMALL NUCLEOLAR RIBONUCLEOPROTEIN PROTEIN IMP4"/>
    <property type="match status" value="1"/>
</dbReference>